<keyword evidence="2 6" id="KW-0812">Transmembrane</keyword>
<dbReference type="Proteomes" id="UP000326865">
    <property type="component" value="Unassembled WGS sequence"/>
</dbReference>
<accession>A0A5N5U8R5</accession>
<dbReference type="InterPro" id="IPR002809">
    <property type="entry name" value="EMC3/TMCO1"/>
</dbReference>
<evidence type="ECO:0000256" key="2">
    <source>
        <dbReference type="ARBA" id="ARBA00022692"/>
    </source>
</evidence>
<evidence type="ECO:0000313" key="10">
    <source>
        <dbReference type="Proteomes" id="UP000326207"/>
    </source>
</evidence>
<dbReference type="EMBL" id="QKKZ01000009">
    <property type="protein sequence ID" value="KAB7512510.1"/>
    <property type="molecule type" value="Genomic_DNA"/>
</dbReference>
<dbReference type="Proteomes" id="UP000326302">
    <property type="component" value="Unassembled WGS sequence"/>
</dbReference>
<dbReference type="EMBL" id="QMDY01000010">
    <property type="protein sequence ID" value="KAB7514062.1"/>
    <property type="molecule type" value="Genomic_DNA"/>
</dbReference>
<comment type="subcellular location">
    <subcellularLocation>
        <location evidence="1">Membrane</location>
        <topology evidence="1">Multi-pass membrane protein</topology>
    </subcellularLocation>
</comment>
<feature type="transmembrane region" description="Helical" evidence="6">
    <location>
        <begin position="136"/>
        <end position="154"/>
    </location>
</feature>
<organism evidence="9 10">
    <name type="scientific">Halosegnis rubeus</name>
    <dbReference type="NCBI Taxonomy" id="2212850"/>
    <lineage>
        <taxon>Archaea</taxon>
        <taxon>Methanobacteriati</taxon>
        <taxon>Methanobacteriota</taxon>
        <taxon>Stenosarchaea group</taxon>
        <taxon>Halobacteria</taxon>
        <taxon>Halobacteriales</taxon>
        <taxon>Natronomonadaceae</taxon>
        <taxon>Halosegnis</taxon>
    </lineage>
</organism>
<proteinExistence type="predicted"/>
<gene>
    <name evidence="7" type="ORF">DM867_13045</name>
    <name evidence="8" type="ORF">DMP03_14060</name>
    <name evidence="9" type="ORF">DP108_12185</name>
</gene>
<keyword evidence="4 6" id="KW-0472">Membrane</keyword>
<dbReference type="OrthoDB" id="84619at2157"/>
<dbReference type="GO" id="GO:0016020">
    <property type="term" value="C:membrane"/>
    <property type="evidence" value="ECO:0007669"/>
    <property type="project" value="UniProtKB-SubCell"/>
</dbReference>
<feature type="coiled-coil region" evidence="5">
    <location>
        <begin position="164"/>
        <end position="191"/>
    </location>
</feature>
<dbReference type="Pfam" id="PF01956">
    <property type="entry name" value="EMC3_TMCO1"/>
    <property type="match status" value="1"/>
</dbReference>
<dbReference type="InterPro" id="IPR038978">
    <property type="entry name" value="MJ0935"/>
</dbReference>
<evidence type="ECO:0000313" key="7">
    <source>
        <dbReference type="EMBL" id="KAB7512510.1"/>
    </source>
</evidence>
<keyword evidence="12" id="KW-1185">Reference proteome</keyword>
<dbReference type="SMART" id="SM01415">
    <property type="entry name" value="DUF106"/>
    <property type="match status" value="1"/>
</dbReference>
<dbReference type="PANTHER" id="PTHR42198">
    <property type="entry name" value="INTEGRAL MEMBRANE PROTEIN"/>
    <property type="match status" value="1"/>
</dbReference>
<accession>A0A5N5U241</accession>
<feature type="transmembrane region" description="Helical" evidence="6">
    <location>
        <begin position="215"/>
        <end position="233"/>
    </location>
</feature>
<dbReference type="EMBL" id="QJOW01000010">
    <property type="protein sequence ID" value="KAB7512604.1"/>
    <property type="molecule type" value="Genomic_DNA"/>
</dbReference>
<accession>A0A5N5U1U6</accession>
<sequence length="292" mass="32528">MGRIERKVDELLREDASMREPLEFLLEHDGPVTWGEASDEMSSGEWGRLIEKGILTDAGEGFEVADAEEVEAGLAEDTETDDGDGVDHDSSWSQYDKLAGVAAVAMMAGYAVTPIGNAVGSTLDLVLGPIQAALPFYGVILVLAVLTGLVTSLLQANLMDTEVMAQYQEQMKSMQQRRKDAQERGDDEELERIQEEQMEAMGDNIGMFKEQFRPMVWIMLVTIPVFLWMYWMVRNGQVTGAGVTMPLLGERGWTEGALGPLRTWILWYFLCSMSFNQLIRKSLNLQTTPDTS</sequence>
<dbReference type="RefSeq" id="WP_152121174.1">
    <property type="nucleotide sequence ID" value="NZ_QJOW01000010.1"/>
</dbReference>
<dbReference type="Proteomes" id="UP000326207">
    <property type="component" value="Unassembled WGS sequence"/>
</dbReference>
<evidence type="ECO:0000313" key="12">
    <source>
        <dbReference type="Proteomes" id="UP000326865"/>
    </source>
</evidence>
<protein>
    <submittedName>
        <fullName evidence="9">DUF106 domain-containing protein</fullName>
    </submittedName>
</protein>
<evidence type="ECO:0000256" key="1">
    <source>
        <dbReference type="ARBA" id="ARBA00004141"/>
    </source>
</evidence>
<evidence type="ECO:0000256" key="6">
    <source>
        <dbReference type="SAM" id="Phobius"/>
    </source>
</evidence>
<name>A0A5N5U8R5_9EURY</name>
<evidence type="ECO:0000313" key="9">
    <source>
        <dbReference type="EMBL" id="KAB7514062.1"/>
    </source>
</evidence>
<dbReference type="AlphaFoldDB" id="A0A5N5U8R5"/>
<evidence type="ECO:0000313" key="11">
    <source>
        <dbReference type="Proteomes" id="UP000326302"/>
    </source>
</evidence>
<evidence type="ECO:0000256" key="3">
    <source>
        <dbReference type="ARBA" id="ARBA00022989"/>
    </source>
</evidence>
<keyword evidence="5" id="KW-0175">Coiled coil</keyword>
<keyword evidence="3 6" id="KW-1133">Transmembrane helix</keyword>
<evidence type="ECO:0000256" key="4">
    <source>
        <dbReference type="ARBA" id="ARBA00023136"/>
    </source>
</evidence>
<comment type="caution">
    <text evidence="9">The sequence shown here is derived from an EMBL/GenBank/DDBJ whole genome shotgun (WGS) entry which is preliminary data.</text>
</comment>
<dbReference type="PANTHER" id="PTHR42198:SF1">
    <property type="entry name" value="INTEGRAL MEMBRANE PROTEIN"/>
    <property type="match status" value="1"/>
</dbReference>
<feature type="transmembrane region" description="Helical" evidence="6">
    <location>
        <begin position="253"/>
        <end position="271"/>
    </location>
</feature>
<reference evidence="10 11" key="1">
    <citation type="submission" date="2019-10" db="EMBL/GenBank/DDBJ databases">
        <title>Unraveling microbial dark matter from salterns through culturing: the case of the genus Halosegnis.</title>
        <authorList>
            <person name="Duran-Viseras A."/>
            <person name="Andrei A.-S."/>
            <person name="Vera-Gargallo B."/>
            <person name="Ghai R."/>
            <person name="Sanchez-Porro C."/>
            <person name="Ventosa A."/>
        </authorList>
    </citation>
    <scope>NUCLEOTIDE SEQUENCE [LARGE SCALE GENOMIC DNA]</scope>
    <source>
        <strain evidence="8 11">F17-44</strain>
        <strain evidence="7 12">F18-79</strain>
        <strain evidence="9 10">F19-13</strain>
    </source>
</reference>
<feature type="transmembrane region" description="Helical" evidence="6">
    <location>
        <begin position="98"/>
        <end position="116"/>
    </location>
</feature>
<evidence type="ECO:0000313" key="8">
    <source>
        <dbReference type="EMBL" id="KAB7512604.1"/>
    </source>
</evidence>
<evidence type="ECO:0000256" key="5">
    <source>
        <dbReference type="SAM" id="Coils"/>
    </source>
</evidence>